<comment type="caution">
    <text evidence="2">The sequence shown here is derived from an EMBL/GenBank/DDBJ whole genome shotgun (WGS) entry which is preliminary data.</text>
</comment>
<keyword evidence="3" id="KW-1185">Reference proteome</keyword>
<dbReference type="InterPro" id="IPR003593">
    <property type="entry name" value="AAA+_ATPase"/>
</dbReference>
<evidence type="ECO:0000313" key="2">
    <source>
        <dbReference type="EMBL" id="OOZ38324.1"/>
    </source>
</evidence>
<dbReference type="EMBL" id="MPRL01000102">
    <property type="protein sequence ID" value="OOZ38324.1"/>
    <property type="molecule type" value="Genomic_DNA"/>
</dbReference>
<evidence type="ECO:0000259" key="1">
    <source>
        <dbReference type="SMART" id="SM00382"/>
    </source>
</evidence>
<proteinExistence type="predicted"/>
<evidence type="ECO:0000313" key="3">
    <source>
        <dbReference type="Proteomes" id="UP000191110"/>
    </source>
</evidence>
<name>A0A1T2KZV0_9GAMM</name>
<organism evidence="2 3">
    <name type="scientific">Solemya pervernicosa gill symbiont</name>
    <dbReference type="NCBI Taxonomy" id="642797"/>
    <lineage>
        <taxon>Bacteria</taxon>
        <taxon>Pseudomonadati</taxon>
        <taxon>Pseudomonadota</taxon>
        <taxon>Gammaproteobacteria</taxon>
        <taxon>sulfur-oxidizing symbionts</taxon>
    </lineage>
</organism>
<gene>
    <name evidence="2" type="ORF">BOW53_15940</name>
</gene>
<dbReference type="InterPro" id="IPR027417">
    <property type="entry name" value="P-loop_NTPase"/>
</dbReference>
<dbReference type="Gene3D" id="3.40.50.300">
    <property type="entry name" value="P-loop containing nucleotide triphosphate hydrolases"/>
    <property type="match status" value="1"/>
</dbReference>
<dbReference type="Proteomes" id="UP000191110">
    <property type="component" value="Unassembled WGS sequence"/>
</dbReference>
<sequence>MRRIVRTFKTHLGNADVSTDDENVWRLLRRLHILIFDFTAPGSASRDLALERAVSVLHSDDASRGTELWSVLIDSAIETAASGGDRNRETLASELGRKSFRLSGERRFSSARAAIAEASRHALDDIHDRVGDAMLTRHAQVAEVREALERGRYVEIRGDTGVGKSGVLKHFARQTQDETQVLVLSPTRTLPGGWLAMRGTLGFDGSARELLSDMAGNGAAIVFIDNLDFFAEDKRTTVRDLVREAAEIPGVSVIATVRRDFGKDEQNWLPKEALSRLGSATPVVIQELGDVEVDELRSLAPGLISLLTESHPARDVTRNLFRLDRLASLGGDEPVPRTEFEMARQWWLPADGHQDTTHRERRRLLKKLAEWAISQVEPFDVSDEPAPVVDALVASETLRDLDGDKVTFRHDVLREWAIANLLYDDLSLIDTLPLQYPAPSALARGTELAARATLEFAADSAGWQSLLESLSRDGIHGSWRRAALLALVRSERAEDLLQSTSPHLFSDNARVLRELLRTVIAVEVQAANPQLTALGLDPGMIPAGLSFPISPSWLRLIGWLLALGDALPNAAIPDVMDLYTTWSSGMLGQDFLTPSILHSLYRWLTEIESAREGRTFKDFRTPFGGEIEDEQLRTLESELRAYFLVFSNRVPELAAQYLRELGQRRHSKEAKFGVVQSSGTLAQAAPHELADLSLATLIPEPDPDDKQLREEYRRPFDWHDSKLLPASPAQGPFFALLTHAPADGKRVVDRLVERAVSFYTEGQDPGDNAIDIEFNGDVRRFPWIRTYTWSREGGGNYCLSSALMALEAWAHHRIEAGEEFETVLADVLGPTGSPAAYLLVAVDLILSHWPKSREAAIPFLASPELLCIDRQRLAHDDFEIPDIFGIKDLQKEPKGTVDLDSLKKRPSRRASLDNSLRHYAVFDPPEQREKLAGLLRKSAEHLGQPEAASDFGDPALMAVHALNQIDPANWTEIQVELEDGSVGTGHQYVPPPAEAAHFAAFEETVRNNTKTANMQAYLGLILDKPTRSSPEAAAAAVHWAQDNESVPEDGEEDAVWMHEQAILAAAMSAMRDGDDTLRRESAKWAQGVFTQALSQEEDHVHRVRGGIRFNPPAIAFVGMVHAVKHRVTTLKLRDLLDTAASGNPAVAHGLRASTAAVADIDERLPRALVRCAFASCVRPNTRCDTPEGEAEELSKRQRERMDGVLQAEADWLAGTGDEPDWPDFPLKMKRTRRVFRLPGGRAEASPPVSEQMPADIYVDHQSAALWLNGISSLFDVTANPWLCEIAVRYMSWTAGANGASLEAHEDVTNTPHEWNNALLQLIAISLPGMTMPEIRQQFVEPICSLPDEPFFDILALLLRRIDEVYFNDTILDESIALELHAAFADRMMQASGWCYLAGKRSASVELHISPAISTLFFGESGFTVQPRSYLLPKAVDRLGPFLPVLSKLIYSAPSLPVATATVNLLEVSPRPQHLAFAINATKTWLEAFPDDSDFWVDYGIGRRICAWLEAVLYQDSDLLTSTSPLRNDVVRTLSALVSLGIAEAHRLEEAMTATSAKSSKEN</sequence>
<protein>
    <recommendedName>
        <fullName evidence="1">AAA+ ATPase domain-containing protein</fullName>
    </recommendedName>
</protein>
<dbReference type="SUPFAM" id="SSF52540">
    <property type="entry name" value="P-loop containing nucleoside triphosphate hydrolases"/>
    <property type="match status" value="1"/>
</dbReference>
<dbReference type="SMART" id="SM00382">
    <property type="entry name" value="AAA"/>
    <property type="match status" value="1"/>
</dbReference>
<accession>A0A1T2KZV0</accession>
<feature type="domain" description="AAA+ ATPase" evidence="1">
    <location>
        <begin position="150"/>
        <end position="290"/>
    </location>
</feature>
<reference evidence="2 3" key="1">
    <citation type="submission" date="2016-11" db="EMBL/GenBank/DDBJ databases">
        <title>Mixed transmission modes and dynamic genome evolution in an obligate animal-bacterial symbiosis.</title>
        <authorList>
            <person name="Russell S.L."/>
            <person name="Corbett-Detig R.B."/>
            <person name="Cavanaugh C.M."/>
        </authorList>
    </citation>
    <scope>NUCLEOTIDE SEQUENCE [LARGE SCALE GENOMIC DNA]</scope>
    <source>
        <strain evidence="2">Sveles-Q1</strain>
    </source>
</reference>